<proteinExistence type="predicted"/>
<reference evidence="1" key="3">
    <citation type="submission" date="2025-09" db="UniProtKB">
        <authorList>
            <consortium name="Ensembl"/>
        </authorList>
    </citation>
    <scope>IDENTIFICATION</scope>
</reference>
<organism evidence="1 2">
    <name type="scientific">Scleropages formosus</name>
    <name type="common">Asian bonytongue</name>
    <name type="synonym">Osteoglossum formosum</name>
    <dbReference type="NCBI Taxonomy" id="113540"/>
    <lineage>
        <taxon>Eukaryota</taxon>
        <taxon>Metazoa</taxon>
        <taxon>Chordata</taxon>
        <taxon>Craniata</taxon>
        <taxon>Vertebrata</taxon>
        <taxon>Euteleostomi</taxon>
        <taxon>Actinopterygii</taxon>
        <taxon>Neopterygii</taxon>
        <taxon>Teleostei</taxon>
        <taxon>Osteoglossocephala</taxon>
        <taxon>Osteoglossomorpha</taxon>
        <taxon>Osteoglossiformes</taxon>
        <taxon>Osteoglossidae</taxon>
        <taxon>Scleropages</taxon>
    </lineage>
</organism>
<evidence type="ECO:0000313" key="1">
    <source>
        <dbReference type="Ensembl" id="ENSSFOP00015038811.1"/>
    </source>
</evidence>
<reference evidence="1" key="2">
    <citation type="submission" date="2025-08" db="UniProtKB">
        <authorList>
            <consortium name="Ensembl"/>
        </authorList>
    </citation>
    <scope>IDENTIFICATION</scope>
</reference>
<dbReference type="GeneTree" id="ENSGT00940000160891"/>
<keyword evidence="2" id="KW-1185">Reference proteome</keyword>
<dbReference type="Proteomes" id="UP000694397">
    <property type="component" value="Chromosome 1"/>
</dbReference>
<evidence type="ECO:0000313" key="2">
    <source>
        <dbReference type="Proteomes" id="UP000694397"/>
    </source>
</evidence>
<name>A0A8C9SMQ9_SCLFO</name>
<gene>
    <name evidence="1" type="primary">MPV17</name>
    <name evidence="1" type="synonym">mpv17</name>
</gene>
<dbReference type="Ensembl" id="ENSSFOT00015052850.1">
    <property type="protein sequence ID" value="ENSSFOP00015038811.1"/>
    <property type="gene ID" value="ENSSFOG00015027949.1"/>
</dbReference>
<protein>
    <submittedName>
        <fullName evidence="1">Mitochondrial inner membrane protein MPV17</fullName>
    </submittedName>
</protein>
<sequence>MASLWRSYQALMSRNPWTVQILTAGSLVGVGDVISQQVIERRGLSNHNLQRTTKMMSIGFFFVDYMDALISNYYVSPALRCQSHLIPVTVEVVRKHCMNELLLSKSHFSLTHNLSLSMHDFNGFSEVVSFISSCGLLFKLPTFTSYRCTTGKEVEHLLLEEVEHHFMETIRRSGDTVL</sequence>
<dbReference type="AlphaFoldDB" id="A0A8C9SMQ9"/>
<reference evidence="1 2" key="1">
    <citation type="submission" date="2019-04" db="EMBL/GenBank/DDBJ databases">
        <authorList>
            <consortium name="Wellcome Sanger Institute Data Sharing"/>
        </authorList>
    </citation>
    <scope>NUCLEOTIDE SEQUENCE [LARGE SCALE GENOMIC DNA]</scope>
</reference>
<accession>A0A8C9SMQ9</accession>